<dbReference type="GO" id="GO:0004222">
    <property type="term" value="F:metalloendopeptidase activity"/>
    <property type="evidence" value="ECO:0007669"/>
    <property type="project" value="InterPro"/>
</dbReference>
<evidence type="ECO:0000256" key="7">
    <source>
        <dbReference type="ARBA" id="ARBA00022801"/>
    </source>
</evidence>
<dbReference type="Gene3D" id="3.40.390.10">
    <property type="entry name" value="Collagenase (Catalytic Domain)"/>
    <property type="match status" value="1"/>
</dbReference>
<comment type="catalytic activity">
    <reaction evidence="10">
        <text>Hydrolysis of unblocked, C-terminal dipeptides from oligopeptides, with broad specificity. Does not hydrolyze bonds in which P1' is Pro, or both P1 and P1' are Gly.</text>
        <dbReference type="EC" id="3.4.15.5"/>
    </reaction>
</comment>
<comment type="similarity">
    <text evidence="2 15">Belongs to the peptidase M3 family.</text>
</comment>
<feature type="domain" description="Peptidase M3A/M3B catalytic" evidence="16">
    <location>
        <begin position="255"/>
        <end position="694"/>
    </location>
</feature>
<evidence type="ECO:0000256" key="1">
    <source>
        <dbReference type="ARBA" id="ARBA00004496"/>
    </source>
</evidence>
<dbReference type="CDD" id="cd06456">
    <property type="entry name" value="M3A_DCP"/>
    <property type="match status" value="1"/>
</dbReference>
<keyword evidence="8 15" id="KW-0862">Zinc</keyword>
<evidence type="ECO:0000256" key="11">
    <source>
        <dbReference type="ARBA" id="ARBA00054529"/>
    </source>
</evidence>
<evidence type="ECO:0000256" key="12">
    <source>
        <dbReference type="ARBA" id="ARBA00066668"/>
    </source>
</evidence>
<evidence type="ECO:0000256" key="6">
    <source>
        <dbReference type="ARBA" id="ARBA00022723"/>
    </source>
</evidence>
<protein>
    <recommendedName>
        <fullName evidence="13">Dipeptidyl carboxypeptidase</fullName>
        <ecNumber evidence="12">3.4.15.5</ecNumber>
    </recommendedName>
    <alternativeName>
        <fullName evidence="14">Peptidyl-dipeptidase Dcp</fullName>
    </alternativeName>
</protein>
<name>A0A379DFE8_9PORP</name>
<dbReference type="PANTHER" id="PTHR43660">
    <property type="entry name" value="DIPEPTIDYL CARBOXYPEPTIDASE"/>
    <property type="match status" value="1"/>
</dbReference>
<dbReference type="PROSITE" id="PS51257">
    <property type="entry name" value="PROKAR_LIPOPROTEIN"/>
    <property type="match status" value="1"/>
</dbReference>
<dbReference type="EMBL" id="UGTI01000001">
    <property type="protein sequence ID" value="SUB77110.1"/>
    <property type="molecule type" value="Genomic_DNA"/>
</dbReference>
<dbReference type="GO" id="GO:0004180">
    <property type="term" value="F:carboxypeptidase activity"/>
    <property type="evidence" value="ECO:0007669"/>
    <property type="project" value="UniProtKB-KW"/>
</dbReference>
<dbReference type="GO" id="GO:0006508">
    <property type="term" value="P:proteolysis"/>
    <property type="evidence" value="ECO:0007669"/>
    <property type="project" value="UniProtKB-KW"/>
</dbReference>
<dbReference type="Gene3D" id="1.10.1370.40">
    <property type="match status" value="1"/>
</dbReference>
<keyword evidence="5 15" id="KW-0645">Protease</keyword>
<dbReference type="SUPFAM" id="SSF55486">
    <property type="entry name" value="Metalloproteases ('zincins'), catalytic domain"/>
    <property type="match status" value="1"/>
</dbReference>
<dbReference type="GO" id="GO:0046872">
    <property type="term" value="F:metal ion binding"/>
    <property type="evidence" value="ECO:0007669"/>
    <property type="project" value="UniProtKB-UniRule"/>
</dbReference>
<dbReference type="RefSeq" id="WP_018359629.1">
    <property type="nucleotide sequence ID" value="NZ_UGTI01000001.1"/>
</dbReference>
<keyword evidence="4 17" id="KW-0121">Carboxypeptidase</keyword>
<evidence type="ECO:0000313" key="18">
    <source>
        <dbReference type="Proteomes" id="UP000254263"/>
    </source>
</evidence>
<keyword evidence="7 15" id="KW-0378">Hydrolase</keyword>
<dbReference type="Pfam" id="PF01432">
    <property type="entry name" value="Peptidase_M3"/>
    <property type="match status" value="1"/>
</dbReference>
<dbReference type="PANTHER" id="PTHR43660:SF1">
    <property type="entry name" value="DIPEPTIDYL CARBOXYPEPTIDASE"/>
    <property type="match status" value="1"/>
</dbReference>
<reference evidence="17 18" key="1">
    <citation type="submission" date="2018-06" db="EMBL/GenBank/DDBJ databases">
        <authorList>
            <consortium name="Pathogen Informatics"/>
            <person name="Doyle S."/>
        </authorList>
    </citation>
    <scope>NUCLEOTIDE SEQUENCE [LARGE SCALE GENOMIC DNA]</scope>
    <source>
        <strain evidence="17 18">NCTC13100</strain>
    </source>
</reference>
<dbReference type="FunFam" id="3.40.390.10:FF:000009">
    <property type="entry name" value="Oligopeptidase A"/>
    <property type="match status" value="1"/>
</dbReference>
<dbReference type="InterPro" id="IPR024077">
    <property type="entry name" value="Neurolysin/TOP_dom2"/>
</dbReference>
<accession>A0A379DFE8</accession>
<comment type="cofactor">
    <cofactor evidence="15">
        <name>Zn(2+)</name>
        <dbReference type="ChEBI" id="CHEBI:29105"/>
    </cofactor>
    <text evidence="15">Binds 1 zinc ion.</text>
</comment>
<evidence type="ECO:0000256" key="9">
    <source>
        <dbReference type="ARBA" id="ARBA00023049"/>
    </source>
</evidence>
<evidence type="ECO:0000259" key="16">
    <source>
        <dbReference type="Pfam" id="PF01432"/>
    </source>
</evidence>
<dbReference type="FunFam" id="1.10.1370.40:FF:000001">
    <property type="entry name" value="Dipeptidyl carboxypeptidase II"/>
    <property type="match status" value="1"/>
</dbReference>
<keyword evidence="9 15" id="KW-0482">Metalloprotease</keyword>
<dbReference type="AlphaFoldDB" id="A0A379DFE8"/>
<evidence type="ECO:0000256" key="4">
    <source>
        <dbReference type="ARBA" id="ARBA00022645"/>
    </source>
</evidence>
<evidence type="ECO:0000313" key="17">
    <source>
        <dbReference type="EMBL" id="SUB77110.1"/>
    </source>
</evidence>
<dbReference type="InterPro" id="IPR024079">
    <property type="entry name" value="MetalloPept_cat_dom_sf"/>
</dbReference>
<dbReference type="Gene3D" id="1.10.1370.10">
    <property type="entry name" value="Neurolysin, domain 3"/>
    <property type="match status" value="1"/>
</dbReference>
<evidence type="ECO:0000256" key="10">
    <source>
        <dbReference type="ARBA" id="ARBA00052506"/>
    </source>
</evidence>
<dbReference type="InterPro" id="IPR034005">
    <property type="entry name" value="M3A_DCP"/>
</dbReference>
<comment type="subcellular location">
    <subcellularLocation>
        <location evidence="1">Cytoplasm</location>
    </subcellularLocation>
</comment>
<dbReference type="GO" id="GO:0008241">
    <property type="term" value="F:peptidyl-dipeptidase activity"/>
    <property type="evidence" value="ECO:0007669"/>
    <property type="project" value="UniProtKB-EC"/>
</dbReference>
<evidence type="ECO:0000256" key="5">
    <source>
        <dbReference type="ARBA" id="ARBA00022670"/>
    </source>
</evidence>
<evidence type="ECO:0000256" key="13">
    <source>
        <dbReference type="ARBA" id="ARBA00070755"/>
    </source>
</evidence>
<dbReference type="GO" id="GO:0005829">
    <property type="term" value="C:cytosol"/>
    <property type="evidence" value="ECO:0007669"/>
    <property type="project" value="TreeGrafter"/>
</dbReference>
<sequence length="708" mass="80605">MKKVLLSLSALIMLTACNGGQKKKAADQTDNPLMTASTLEFQAPDFSKIKIEHFMPAFEEGMKQQNEEIEAIIKNSEAPSFANTIEAMEKTGQLLTRTSAVFFGLTGADGTDERREVEEKISAKLSAHSDGIFMNDKLFQRVKTVYDNEYKNLSGEEAKLLQVYYDKFVQSGALLNEQDKETLKGINTELAELSTKFGNMLTDATKAASIYVDNKDRLKGMTEEEIVSAGKAAEADGKSGMYKLGITNTTQQPILTKLDDRELRKEVLEASLHRTDHGQYDTGNLITRMAELRVQKAKLLGFKNFAEWKLQDQVAKTPERVDEFISGLVKNYTPRIAEDAAMLEAYARKTAGADFQLEAWDWDYYAEKLRAEKFGIDEKTISEYFVLDSVVKNGIFYMANKLYGLTFKERTDLPGYQTDIHVYDVFDADGSKMAIFYTDYYRRDTKSGGAWMGNWVEQSHLLNTRPVIYNVMNIEKPTEGQPALVSWDHVTTIFHEFGHALHGLFANQKYPMLSGTNVARDFVEMPSQFHEHWASYPEIFDNYAKHYSTGEPMPAELKTKFMESLTFLSSYSLGENMAAVTLDMGWHKLTAEDKKVQDVTAFEEETLKKAGLLNRQVPPRYRSSYFRHIWSNGYSAGYYAYLWSEVMDQDTYIWFTENGALTRENGDKLRKYLLSIGNTRDFNEAFKEFTGKDKPDVNSLLRGRGIIK</sequence>
<evidence type="ECO:0000256" key="8">
    <source>
        <dbReference type="ARBA" id="ARBA00022833"/>
    </source>
</evidence>
<dbReference type="Proteomes" id="UP000254263">
    <property type="component" value="Unassembled WGS sequence"/>
</dbReference>
<keyword evidence="3" id="KW-0963">Cytoplasm</keyword>
<dbReference type="EC" id="3.4.15.5" evidence="12"/>
<comment type="function">
    <text evidence="11">Removes dipeptides from the C-termini of N-blocked tripeptides, tetrapeptides and larger peptides.</text>
</comment>
<gene>
    <name evidence="17" type="primary">dcp</name>
    <name evidence="17" type="ORF">NCTC13100_00225</name>
</gene>
<keyword evidence="6 15" id="KW-0479">Metal-binding</keyword>
<organism evidence="17 18">
    <name type="scientific">Porphyromonas macacae</name>
    <dbReference type="NCBI Taxonomy" id="28115"/>
    <lineage>
        <taxon>Bacteria</taxon>
        <taxon>Pseudomonadati</taxon>
        <taxon>Bacteroidota</taxon>
        <taxon>Bacteroidia</taxon>
        <taxon>Bacteroidales</taxon>
        <taxon>Porphyromonadaceae</taxon>
        <taxon>Porphyromonas</taxon>
    </lineage>
</organism>
<evidence type="ECO:0000256" key="14">
    <source>
        <dbReference type="ARBA" id="ARBA00075608"/>
    </source>
</evidence>
<dbReference type="InterPro" id="IPR001567">
    <property type="entry name" value="Pept_M3A_M3B_dom"/>
</dbReference>
<evidence type="ECO:0000256" key="3">
    <source>
        <dbReference type="ARBA" id="ARBA00022490"/>
    </source>
</evidence>
<evidence type="ECO:0000256" key="15">
    <source>
        <dbReference type="RuleBase" id="RU003435"/>
    </source>
</evidence>
<evidence type="ECO:0000256" key="2">
    <source>
        <dbReference type="ARBA" id="ARBA00006040"/>
    </source>
</evidence>
<proteinExistence type="inferred from homology"/>
<dbReference type="InterPro" id="IPR045090">
    <property type="entry name" value="Pept_M3A_M3B"/>
</dbReference>